<gene>
    <name evidence="8" type="ORF">AO440_003482</name>
</gene>
<dbReference type="FunFam" id="1.20.120.310:FF:000002">
    <property type="entry name" value="Sulfhydryl oxidase"/>
    <property type="match status" value="1"/>
</dbReference>
<keyword evidence="6" id="KW-1133">Transmembrane helix</keyword>
<dbReference type="Proteomes" id="UP000054886">
    <property type="component" value="Unassembled WGS sequence"/>
</dbReference>
<proteinExistence type="predicted"/>
<dbReference type="PROSITE" id="PS51324">
    <property type="entry name" value="ERV_ALR"/>
    <property type="match status" value="1"/>
</dbReference>
<evidence type="ECO:0000313" key="9">
    <source>
        <dbReference type="Proteomes" id="UP000054886"/>
    </source>
</evidence>
<dbReference type="VEuPathDB" id="FungiDB:GWK60_K05247"/>
<name>A0A0W0DBX0_CANGB</name>
<evidence type="ECO:0000256" key="3">
    <source>
        <dbReference type="ARBA" id="ARBA00022827"/>
    </source>
</evidence>
<dbReference type="OrthoDB" id="59470at2759"/>
<feature type="domain" description="ERV/ALR sulfhydryl oxidase" evidence="7">
    <location>
        <begin position="83"/>
        <end position="183"/>
    </location>
</feature>
<dbReference type="GO" id="GO:0050660">
    <property type="term" value="F:flavin adenine dinucleotide binding"/>
    <property type="evidence" value="ECO:0007669"/>
    <property type="project" value="TreeGrafter"/>
</dbReference>
<keyword evidence="3 6" id="KW-0274">FAD</keyword>
<dbReference type="InterPro" id="IPR039799">
    <property type="entry name" value="ALR/ERV"/>
</dbReference>
<protein>
    <recommendedName>
        <fullName evidence="6">Sulfhydryl oxidase</fullName>
        <ecNumber evidence="6">1.8.3.2</ecNumber>
    </recommendedName>
</protein>
<evidence type="ECO:0000256" key="5">
    <source>
        <dbReference type="ARBA" id="ARBA00023157"/>
    </source>
</evidence>
<dbReference type="EC" id="1.8.3.2" evidence="6"/>
<keyword evidence="6" id="KW-0812">Transmembrane</keyword>
<dbReference type="VEuPathDB" id="FungiDB:B1J91_K05401g"/>
<keyword evidence="2 6" id="KW-0285">Flavoprotein</keyword>
<dbReference type="Gene3D" id="1.20.120.310">
    <property type="entry name" value="ERV/ALR sulfhydryl oxidase domain"/>
    <property type="match status" value="1"/>
</dbReference>
<dbReference type="GO" id="GO:0016971">
    <property type="term" value="F:flavin-dependent sulfhydryl oxidase activity"/>
    <property type="evidence" value="ECO:0007669"/>
    <property type="project" value="EnsemblFungi"/>
</dbReference>
<dbReference type="EMBL" id="LLZZ01000183">
    <property type="protein sequence ID" value="KTA95692.1"/>
    <property type="molecule type" value="Genomic_DNA"/>
</dbReference>
<dbReference type="PANTHER" id="PTHR12645">
    <property type="entry name" value="ALR/ERV"/>
    <property type="match status" value="1"/>
</dbReference>
<keyword evidence="6" id="KW-0472">Membrane</keyword>
<evidence type="ECO:0000259" key="7">
    <source>
        <dbReference type="PROSITE" id="PS51324"/>
    </source>
</evidence>
<evidence type="ECO:0000256" key="6">
    <source>
        <dbReference type="RuleBase" id="RU371123"/>
    </source>
</evidence>
<dbReference type="Pfam" id="PF04777">
    <property type="entry name" value="Evr1_Alr"/>
    <property type="match status" value="1"/>
</dbReference>
<comment type="cofactor">
    <cofactor evidence="1 6">
        <name>FAD</name>
        <dbReference type="ChEBI" id="CHEBI:57692"/>
    </cofactor>
</comment>
<dbReference type="InterPro" id="IPR017905">
    <property type="entry name" value="ERV/ALR_sulphydryl_oxidase"/>
</dbReference>
<keyword evidence="5" id="KW-1015">Disulfide bond</keyword>
<dbReference type="PANTHER" id="PTHR12645:SF1">
    <property type="entry name" value="FAD-LINKED SULFHYDRYL OXIDASE ERV2"/>
    <property type="match status" value="1"/>
</dbReference>
<dbReference type="VEuPathDB" id="FungiDB:GW608_K05225"/>
<keyword evidence="4 6" id="KW-0560">Oxidoreductase</keyword>
<dbReference type="InterPro" id="IPR036774">
    <property type="entry name" value="ERV/ALR_sulphydryl_oxid_sf"/>
</dbReference>
<dbReference type="VEuPathDB" id="FungiDB:CAGL0K05401g"/>
<comment type="caution">
    <text evidence="8">The sequence shown here is derived from an EMBL/GenBank/DDBJ whole genome shotgun (WGS) entry which is preliminary data.</text>
</comment>
<evidence type="ECO:0000256" key="2">
    <source>
        <dbReference type="ARBA" id="ARBA00022630"/>
    </source>
</evidence>
<feature type="transmembrane region" description="Helical" evidence="6">
    <location>
        <begin position="12"/>
        <end position="30"/>
    </location>
</feature>
<reference evidence="8 9" key="1">
    <citation type="submission" date="2015-10" db="EMBL/GenBank/DDBJ databases">
        <title>Draft genomes sequences of Candida glabrata isolates 1A, 1B, 2A, 2B, 3A and 3B.</title>
        <authorList>
            <person name="Haavelsrud O.E."/>
            <person name="Gaustad P."/>
        </authorList>
    </citation>
    <scope>NUCLEOTIDE SEQUENCE [LARGE SCALE GENOMIC DNA]</scope>
    <source>
        <strain evidence="8">910700640</strain>
    </source>
</reference>
<dbReference type="SUPFAM" id="SSF69000">
    <property type="entry name" value="FAD-dependent thiol oxidase"/>
    <property type="match status" value="1"/>
</dbReference>
<dbReference type="VEuPathDB" id="FungiDB:GVI51_K05247"/>
<sequence length="207" mass="23360">MAKRIGRFHGSHIVRAIAALTLVGLVWYFFNTDSSMSVSAPMAGRLRDTVEPVSNVEKSGSGVSQEDKMKAIDDATIMPLMEDKQAKVELGRASWKYFHTLLARFPDKPTKEERQKLKTFLELYAELYPCGECAYHFVKLMDKYPPQTSSRTAAALWGCHVHNIVNEYLKKPEYDCSTILEDYDCGCGDTSVKNNKVTVEKEGRQHG</sequence>
<dbReference type="GO" id="GO:0005789">
    <property type="term" value="C:endoplasmic reticulum membrane"/>
    <property type="evidence" value="ECO:0007669"/>
    <property type="project" value="EnsemblFungi"/>
</dbReference>
<dbReference type="OMA" id="PEYDCST"/>
<evidence type="ECO:0000256" key="4">
    <source>
        <dbReference type="ARBA" id="ARBA00023002"/>
    </source>
</evidence>
<evidence type="ECO:0000256" key="1">
    <source>
        <dbReference type="ARBA" id="ARBA00001974"/>
    </source>
</evidence>
<comment type="catalytic activity">
    <reaction evidence="6">
        <text>2 R'C(R)SH + O2 = R'C(R)S-S(R)CR' + H2O2</text>
        <dbReference type="Rhea" id="RHEA:17357"/>
        <dbReference type="ChEBI" id="CHEBI:15379"/>
        <dbReference type="ChEBI" id="CHEBI:16240"/>
        <dbReference type="ChEBI" id="CHEBI:16520"/>
        <dbReference type="ChEBI" id="CHEBI:17412"/>
        <dbReference type="EC" id="1.8.3.2"/>
    </reaction>
</comment>
<evidence type="ECO:0000313" key="8">
    <source>
        <dbReference type="EMBL" id="KTA95692.1"/>
    </source>
</evidence>
<dbReference type="AlphaFoldDB" id="A0A0W0DBX0"/>
<dbReference type="PhylomeDB" id="A0A0W0DBX0"/>
<dbReference type="GO" id="GO:0005739">
    <property type="term" value="C:mitochondrion"/>
    <property type="evidence" value="ECO:0007669"/>
    <property type="project" value="TreeGrafter"/>
</dbReference>
<dbReference type="GO" id="GO:0060904">
    <property type="term" value="P:regulation of protein folding in endoplasmic reticulum"/>
    <property type="evidence" value="ECO:0007669"/>
    <property type="project" value="EnsemblFungi"/>
</dbReference>
<accession>A0A0W0DBX0</accession>
<organism evidence="8 9">
    <name type="scientific">Candida glabrata</name>
    <name type="common">Yeast</name>
    <name type="synonym">Torulopsis glabrata</name>
    <dbReference type="NCBI Taxonomy" id="5478"/>
    <lineage>
        <taxon>Eukaryota</taxon>
        <taxon>Fungi</taxon>
        <taxon>Dikarya</taxon>
        <taxon>Ascomycota</taxon>
        <taxon>Saccharomycotina</taxon>
        <taxon>Saccharomycetes</taxon>
        <taxon>Saccharomycetales</taxon>
        <taxon>Saccharomycetaceae</taxon>
        <taxon>Nakaseomyces</taxon>
    </lineage>
</organism>